<evidence type="ECO:0000313" key="2">
    <source>
        <dbReference type="Proteomes" id="UP000821837"/>
    </source>
</evidence>
<reference evidence="1" key="1">
    <citation type="journal article" date="2020" name="Cell">
        <title>Large-Scale Comparative Analyses of Tick Genomes Elucidate Their Genetic Diversity and Vector Capacities.</title>
        <authorList>
            <consortium name="Tick Genome and Microbiome Consortium (TIGMIC)"/>
            <person name="Jia N."/>
            <person name="Wang J."/>
            <person name="Shi W."/>
            <person name="Du L."/>
            <person name="Sun Y."/>
            <person name="Zhan W."/>
            <person name="Jiang J.F."/>
            <person name="Wang Q."/>
            <person name="Zhang B."/>
            <person name="Ji P."/>
            <person name="Bell-Sakyi L."/>
            <person name="Cui X.M."/>
            <person name="Yuan T.T."/>
            <person name="Jiang B.G."/>
            <person name="Yang W.F."/>
            <person name="Lam T.T."/>
            <person name="Chang Q.C."/>
            <person name="Ding S.J."/>
            <person name="Wang X.J."/>
            <person name="Zhu J.G."/>
            <person name="Ruan X.D."/>
            <person name="Zhao L."/>
            <person name="Wei J.T."/>
            <person name="Ye R.Z."/>
            <person name="Que T.C."/>
            <person name="Du C.H."/>
            <person name="Zhou Y.H."/>
            <person name="Cheng J.X."/>
            <person name="Dai P.F."/>
            <person name="Guo W.B."/>
            <person name="Han X.H."/>
            <person name="Huang E.J."/>
            <person name="Li L.F."/>
            <person name="Wei W."/>
            <person name="Gao Y.C."/>
            <person name="Liu J.Z."/>
            <person name="Shao H.Z."/>
            <person name="Wang X."/>
            <person name="Wang C.C."/>
            <person name="Yang T.C."/>
            <person name="Huo Q.B."/>
            <person name="Li W."/>
            <person name="Chen H.Y."/>
            <person name="Chen S.E."/>
            <person name="Zhou L.G."/>
            <person name="Ni X.B."/>
            <person name="Tian J.H."/>
            <person name="Sheng Y."/>
            <person name="Liu T."/>
            <person name="Pan Y.S."/>
            <person name="Xia L.Y."/>
            <person name="Li J."/>
            <person name="Zhao F."/>
            <person name="Cao W.C."/>
        </authorList>
    </citation>
    <scope>NUCLEOTIDE SEQUENCE</scope>
    <source>
        <strain evidence="1">Rsan-2018</strain>
    </source>
</reference>
<comment type="caution">
    <text evidence="1">The sequence shown here is derived from an EMBL/GenBank/DDBJ whole genome shotgun (WGS) entry which is preliminary data.</text>
</comment>
<protein>
    <submittedName>
        <fullName evidence="1">Uncharacterized protein</fullName>
    </submittedName>
</protein>
<dbReference type="Proteomes" id="UP000821837">
    <property type="component" value="Unassembled WGS sequence"/>
</dbReference>
<keyword evidence="2" id="KW-1185">Reference proteome</keyword>
<organism evidence="1 2">
    <name type="scientific">Rhipicephalus sanguineus</name>
    <name type="common">Brown dog tick</name>
    <name type="synonym">Ixodes sanguineus</name>
    <dbReference type="NCBI Taxonomy" id="34632"/>
    <lineage>
        <taxon>Eukaryota</taxon>
        <taxon>Metazoa</taxon>
        <taxon>Ecdysozoa</taxon>
        <taxon>Arthropoda</taxon>
        <taxon>Chelicerata</taxon>
        <taxon>Arachnida</taxon>
        <taxon>Acari</taxon>
        <taxon>Parasitiformes</taxon>
        <taxon>Ixodida</taxon>
        <taxon>Ixodoidea</taxon>
        <taxon>Ixodidae</taxon>
        <taxon>Rhipicephalinae</taxon>
        <taxon>Rhipicephalus</taxon>
        <taxon>Rhipicephalus</taxon>
    </lineage>
</organism>
<dbReference type="AlphaFoldDB" id="A0A9D4ST52"/>
<accession>A0A9D4ST52</accession>
<gene>
    <name evidence="1" type="ORF">HPB52_020491</name>
</gene>
<dbReference type="EMBL" id="JABSTV010001253">
    <property type="protein sequence ID" value="KAH7944501.1"/>
    <property type="molecule type" value="Genomic_DNA"/>
</dbReference>
<proteinExistence type="predicted"/>
<sequence>MKAPWTYWSGICSSWPAAPSSIHSHQPRRGEGSSHVFCTPRPFIGIPVTPSGARTAENRAVSGGGRGVVAGADVMPAGTEALPVQCPSNALRTFVVESAEHVSAGQYAEVVVEIVEARDCQYG</sequence>
<name>A0A9D4ST52_RHISA</name>
<reference evidence="1" key="2">
    <citation type="submission" date="2021-09" db="EMBL/GenBank/DDBJ databases">
        <authorList>
            <person name="Jia N."/>
            <person name="Wang J."/>
            <person name="Shi W."/>
            <person name="Du L."/>
            <person name="Sun Y."/>
            <person name="Zhan W."/>
            <person name="Jiang J."/>
            <person name="Wang Q."/>
            <person name="Zhang B."/>
            <person name="Ji P."/>
            <person name="Sakyi L.B."/>
            <person name="Cui X."/>
            <person name="Yuan T."/>
            <person name="Jiang B."/>
            <person name="Yang W."/>
            <person name="Lam T.T.-Y."/>
            <person name="Chang Q."/>
            <person name="Ding S."/>
            <person name="Wang X."/>
            <person name="Zhu J."/>
            <person name="Ruan X."/>
            <person name="Zhao L."/>
            <person name="Wei J."/>
            <person name="Que T."/>
            <person name="Du C."/>
            <person name="Cheng J."/>
            <person name="Dai P."/>
            <person name="Han X."/>
            <person name="Huang E."/>
            <person name="Gao Y."/>
            <person name="Liu J."/>
            <person name="Shao H."/>
            <person name="Ye R."/>
            <person name="Li L."/>
            <person name="Wei W."/>
            <person name="Wang X."/>
            <person name="Wang C."/>
            <person name="Huo Q."/>
            <person name="Li W."/>
            <person name="Guo W."/>
            <person name="Chen H."/>
            <person name="Chen S."/>
            <person name="Zhou L."/>
            <person name="Zhou L."/>
            <person name="Ni X."/>
            <person name="Tian J."/>
            <person name="Zhou Y."/>
            <person name="Sheng Y."/>
            <person name="Liu T."/>
            <person name="Pan Y."/>
            <person name="Xia L."/>
            <person name="Li J."/>
            <person name="Zhao F."/>
            <person name="Cao W."/>
        </authorList>
    </citation>
    <scope>NUCLEOTIDE SEQUENCE</scope>
    <source>
        <strain evidence="1">Rsan-2018</strain>
        <tissue evidence="1">Larvae</tissue>
    </source>
</reference>
<evidence type="ECO:0000313" key="1">
    <source>
        <dbReference type="EMBL" id="KAH7944501.1"/>
    </source>
</evidence>